<evidence type="ECO:0000256" key="4">
    <source>
        <dbReference type="ARBA" id="ARBA00011245"/>
    </source>
</evidence>
<dbReference type="GO" id="GO:0006094">
    <property type="term" value="P:gluconeogenesis"/>
    <property type="evidence" value="ECO:0007669"/>
    <property type="project" value="TreeGrafter"/>
</dbReference>
<feature type="binding site" evidence="13 14">
    <location>
        <begin position="79"/>
        <end position="82"/>
    </location>
    <ligand>
        <name>substrate</name>
    </ligand>
</feature>
<keyword evidence="7 13" id="KW-0963">Cytoplasm</keyword>
<evidence type="ECO:0000256" key="1">
    <source>
        <dbReference type="ARBA" id="ARBA00000642"/>
    </source>
</evidence>
<dbReference type="Proteomes" id="UP000277279">
    <property type="component" value="Unassembled WGS sequence"/>
</dbReference>
<dbReference type="PROSITE" id="PS00111">
    <property type="entry name" value="PGLYCERATE_KINASE"/>
    <property type="match status" value="1"/>
</dbReference>
<evidence type="ECO:0000256" key="13">
    <source>
        <dbReference type="HAMAP-Rule" id="MF_00145"/>
    </source>
</evidence>
<feature type="binding site" evidence="13">
    <location>
        <position position="56"/>
    </location>
    <ligand>
        <name>substrate</name>
    </ligand>
</feature>
<evidence type="ECO:0000256" key="10">
    <source>
        <dbReference type="ARBA" id="ARBA00022777"/>
    </source>
</evidence>
<dbReference type="InterPro" id="IPR015824">
    <property type="entry name" value="Phosphoglycerate_kinase_N"/>
</dbReference>
<evidence type="ECO:0000256" key="9">
    <source>
        <dbReference type="ARBA" id="ARBA00022741"/>
    </source>
</evidence>
<evidence type="ECO:0000256" key="7">
    <source>
        <dbReference type="ARBA" id="ARBA00022490"/>
    </source>
</evidence>
<evidence type="ECO:0000256" key="15">
    <source>
        <dbReference type="PIRSR" id="PIRSR000724-2"/>
    </source>
</evidence>
<feature type="binding site" evidence="13 15">
    <location>
        <position position="343"/>
    </location>
    <ligand>
        <name>ATP</name>
        <dbReference type="ChEBI" id="CHEBI:30616"/>
    </ligand>
</feature>
<dbReference type="EC" id="2.7.2.3" evidence="5 13"/>
<evidence type="ECO:0000256" key="2">
    <source>
        <dbReference type="ARBA" id="ARBA00004838"/>
    </source>
</evidence>
<evidence type="ECO:0000256" key="14">
    <source>
        <dbReference type="PIRSR" id="PIRSR000724-1"/>
    </source>
</evidence>
<evidence type="ECO:0000256" key="12">
    <source>
        <dbReference type="ARBA" id="ARBA00023152"/>
    </source>
</evidence>
<evidence type="ECO:0000313" key="18">
    <source>
        <dbReference type="Proteomes" id="UP000277279"/>
    </source>
</evidence>
<comment type="subunit">
    <text evidence="4 13">Monomer.</text>
</comment>
<evidence type="ECO:0000313" key="17">
    <source>
        <dbReference type="EMBL" id="RSB67074.1"/>
    </source>
</evidence>
<dbReference type="AlphaFoldDB" id="A0A3R9BQE9"/>
<keyword evidence="12 13" id="KW-0324">Glycolysis</keyword>
<comment type="pathway">
    <text evidence="2 13">Carbohydrate degradation; glycolysis; pyruvate from D-glyceraldehyde 3-phosphate: step 2/5.</text>
</comment>
<evidence type="ECO:0000256" key="5">
    <source>
        <dbReference type="ARBA" id="ARBA00013061"/>
    </source>
</evidence>
<evidence type="ECO:0000256" key="11">
    <source>
        <dbReference type="ARBA" id="ARBA00022840"/>
    </source>
</evidence>
<feature type="binding site" evidence="14">
    <location>
        <position position="138"/>
    </location>
    <ligand>
        <name>(2R)-3-phosphoglycerate</name>
        <dbReference type="ChEBI" id="CHEBI:58272"/>
    </ligand>
</feature>
<protein>
    <recommendedName>
        <fullName evidence="6 13">Phosphoglycerate kinase</fullName>
        <ecNumber evidence="5 13">2.7.2.3</ecNumber>
    </recommendedName>
</protein>
<proteinExistence type="inferred from homology"/>
<evidence type="ECO:0000256" key="8">
    <source>
        <dbReference type="ARBA" id="ARBA00022679"/>
    </source>
</evidence>
<dbReference type="InterPro" id="IPR015911">
    <property type="entry name" value="Phosphoglycerate_kinase_CS"/>
</dbReference>
<feature type="binding site" evidence="13">
    <location>
        <position position="171"/>
    </location>
    <ligand>
        <name>substrate</name>
    </ligand>
</feature>
<feature type="binding site" evidence="13 14">
    <location>
        <begin position="41"/>
        <end position="43"/>
    </location>
    <ligand>
        <name>substrate</name>
    </ligand>
</feature>
<dbReference type="Pfam" id="PF00162">
    <property type="entry name" value="PGK"/>
    <property type="match status" value="1"/>
</dbReference>
<feature type="binding site" evidence="13 15">
    <location>
        <begin position="373"/>
        <end position="376"/>
    </location>
    <ligand>
        <name>ATP</name>
        <dbReference type="ChEBI" id="CHEBI:30616"/>
    </ligand>
</feature>
<keyword evidence="10 13" id="KW-0418">Kinase</keyword>
<dbReference type="GO" id="GO:0005524">
    <property type="term" value="F:ATP binding"/>
    <property type="evidence" value="ECO:0007669"/>
    <property type="project" value="UniProtKB-KW"/>
</dbReference>
<feature type="binding site" evidence="14">
    <location>
        <position position="171"/>
    </location>
    <ligand>
        <name>(2R)-3-phosphoglycerate</name>
        <dbReference type="ChEBI" id="CHEBI:58272"/>
    </ligand>
</feature>
<comment type="caution">
    <text evidence="17">The sequence shown here is derived from an EMBL/GenBank/DDBJ whole genome shotgun (WGS) entry which is preliminary data.</text>
</comment>
<accession>A0A3R9BQE9</accession>
<dbReference type="PRINTS" id="PR00477">
    <property type="entry name" value="PHGLYCKINASE"/>
</dbReference>
<keyword evidence="9 13" id="KW-0547">Nucleotide-binding</keyword>
<dbReference type="OrthoDB" id="9808460at2"/>
<dbReference type="PANTHER" id="PTHR11406:SF23">
    <property type="entry name" value="PHOSPHOGLYCERATE KINASE 1, CHLOROPLASTIC-RELATED"/>
    <property type="match status" value="1"/>
</dbReference>
<dbReference type="UniPathway" id="UPA00109">
    <property type="reaction ID" value="UER00185"/>
</dbReference>
<organism evidence="17 18">
    <name type="scientific">Rhizobium pisi</name>
    <dbReference type="NCBI Taxonomy" id="574561"/>
    <lineage>
        <taxon>Bacteria</taxon>
        <taxon>Pseudomonadati</taxon>
        <taxon>Pseudomonadota</taxon>
        <taxon>Alphaproteobacteria</taxon>
        <taxon>Hyphomicrobiales</taxon>
        <taxon>Rhizobiaceae</taxon>
        <taxon>Rhizobium/Agrobacterium group</taxon>
        <taxon>Rhizobium</taxon>
    </lineage>
</organism>
<keyword evidence="11 13" id="KW-0067">ATP-binding</keyword>
<dbReference type="FunFam" id="3.40.50.1260:FF:000031">
    <property type="entry name" value="Phosphoglycerate kinase 1"/>
    <property type="match status" value="1"/>
</dbReference>
<feature type="binding site" evidence="14">
    <location>
        <position position="56"/>
    </location>
    <ligand>
        <name>(2R)-3-phosphoglycerate</name>
        <dbReference type="ChEBI" id="CHEBI:58272"/>
    </ligand>
</feature>
<evidence type="ECO:0000256" key="6">
    <source>
        <dbReference type="ARBA" id="ARBA00016471"/>
    </source>
</evidence>
<dbReference type="GO" id="GO:0043531">
    <property type="term" value="F:ADP binding"/>
    <property type="evidence" value="ECO:0007669"/>
    <property type="project" value="TreeGrafter"/>
</dbReference>
<dbReference type="GO" id="GO:0004618">
    <property type="term" value="F:phosphoglycerate kinase activity"/>
    <property type="evidence" value="ECO:0007669"/>
    <property type="project" value="UniProtKB-UniRule"/>
</dbReference>
<feature type="binding site" evidence="13">
    <location>
        <position position="138"/>
    </location>
    <ligand>
        <name>substrate</name>
    </ligand>
</feature>
<dbReference type="HAMAP" id="MF_00145">
    <property type="entry name" value="Phosphoglyc_kinase"/>
    <property type="match status" value="1"/>
</dbReference>
<comment type="catalytic activity">
    <reaction evidence="1 13 16">
        <text>(2R)-3-phosphoglycerate + ATP = (2R)-3-phospho-glyceroyl phosphate + ADP</text>
        <dbReference type="Rhea" id="RHEA:14801"/>
        <dbReference type="ChEBI" id="CHEBI:30616"/>
        <dbReference type="ChEBI" id="CHEBI:57604"/>
        <dbReference type="ChEBI" id="CHEBI:58272"/>
        <dbReference type="ChEBI" id="CHEBI:456216"/>
        <dbReference type="EC" id="2.7.2.3"/>
    </reaction>
</comment>
<dbReference type="PIRSF" id="PIRSF000724">
    <property type="entry name" value="Pgk"/>
    <property type="match status" value="1"/>
</dbReference>
<comment type="caution">
    <text evidence="13">Lacks conserved residue(s) required for the propagation of feature annotation.</text>
</comment>
<name>A0A3R9BQE9_9HYPH</name>
<dbReference type="EMBL" id="RJJT01000015">
    <property type="protein sequence ID" value="RSB67074.1"/>
    <property type="molecule type" value="Genomic_DNA"/>
</dbReference>
<keyword evidence="8 13" id="KW-0808">Transferase</keyword>
<dbReference type="InterPro" id="IPR036043">
    <property type="entry name" value="Phosphoglycerate_kinase_sf"/>
</dbReference>
<dbReference type="InterPro" id="IPR001576">
    <property type="entry name" value="Phosphoglycerate_kinase"/>
</dbReference>
<dbReference type="PANTHER" id="PTHR11406">
    <property type="entry name" value="PHOSPHOGLYCERATE KINASE"/>
    <property type="match status" value="1"/>
</dbReference>
<evidence type="ECO:0000256" key="3">
    <source>
        <dbReference type="ARBA" id="ARBA00008982"/>
    </source>
</evidence>
<dbReference type="GO" id="GO:0006096">
    <property type="term" value="P:glycolytic process"/>
    <property type="evidence" value="ECO:0007669"/>
    <property type="project" value="UniProtKB-UniRule"/>
</dbReference>
<gene>
    <name evidence="13" type="primary">pgk</name>
    <name evidence="17" type="ORF">EFD55_21395</name>
</gene>
<comment type="subcellular location">
    <subcellularLocation>
        <location evidence="13">Cytoplasm</location>
    </subcellularLocation>
</comment>
<comment type="similarity">
    <text evidence="3 13 16">Belongs to the phosphoglycerate kinase family.</text>
</comment>
<dbReference type="SUPFAM" id="SSF53748">
    <property type="entry name" value="Phosphoglycerate kinase"/>
    <property type="match status" value="1"/>
</dbReference>
<sequence>MILAMVGAISANQDWILPMPSFKTLDDLTDISGKRVLVRVDLNVPVKDGKVTDTTRIERVAPTILELSNKGAKVILLAHFGRPKDGPSPDLSLSLIAPSVEEVLDHAVLTAGDCIGEAAASAVAAMNDGDILLLENTRFHKGEEKNDADFIKALAANGDIYVNDAFSAAHRAHASTEGLAHHLPAHAGRTMQAELEALEKGLGDPARPVVAIVGGAKVSTKIDLLMNLVKRVDALVIGGGMANTFIAARGTNVGKSLCEHDLAETAKQIMIEAATAGCAIILPEDGVVAREFKAGAANEIVDINAIPADAMVLDVGPKSVEAIKAWIERASTLVWNGPLGAFEIEPFDAATVAAAKYAAERTVAGKLTSVAGGGDTVSALNHAGVADDFSYVSTAGGAFLEWMEGKELPGVAVLNAAK</sequence>
<evidence type="ECO:0000256" key="16">
    <source>
        <dbReference type="RuleBase" id="RU000532"/>
    </source>
</evidence>
<dbReference type="GO" id="GO:0005829">
    <property type="term" value="C:cytosol"/>
    <property type="evidence" value="ECO:0007669"/>
    <property type="project" value="TreeGrafter"/>
</dbReference>
<dbReference type="FunFam" id="3.40.50.1260:FF:000006">
    <property type="entry name" value="Phosphoglycerate kinase"/>
    <property type="match status" value="1"/>
</dbReference>
<feature type="binding site" evidence="13 15">
    <location>
        <position position="221"/>
    </location>
    <ligand>
        <name>ATP</name>
        <dbReference type="ChEBI" id="CHEBI:30616"/>
    </ligand>
</feature>
<dbReference type="Gene3D" id="3.40.50.1260">
    <property type="entry name" value="Phosphoglycerate kinase, N-terminal domain"/>
    <property type="match status" value="2"/>
</dbReference>
<reference evidence="17 18" key="1">
    <citation type="submission" date="2018-11" db="EMBL/GenBank/DDBJ databases">
        <authorList>
            <person name="Huo Y."/>
        </authorList>
    </citation>
    <scope>NUCLEOTIDE SEQUENCE [LARGE SCALE GENOMIC DNA]</scope>
    <source>
        <strain evidence="17 18">DSM 30132</strain>
    </source>
</reference>